<feature type="domain" description="Tripeptidyl peptidase II second Ig-like" evidence="2">
    <location>
        <begin position="79"/>
        <end position="126"/>
    </location>
</feature>
<dbReference type="GO" id="GO:0004252">
    <property type="term" value="F:serine-type endopeptidase activity"/>
    <property type="evidence" value="ECO:0007669"/>
    <property type="project" value="InterPro"/>
</dbReference>
<evidence type="ECO:0000259" key="2">
    <source>
        <dbReference type="Pfam" id="PF12580"/>
    </source>
</evidence>
<feature type="region of interest" description="Disordered" evidence="1">
    <location>
        <begin position="165"/>
        <end position="189"/>
    </location>
</feature>
<dbReference type="InterPro" id="IPR036852">
    <property type="entry name" value="Peptidase_S8/S53_dom_sf"/>
</dbReference>
<feature type="region of interest" description="Disordered" evidence="1">
    <location>
        <begin position="295"/>
        <end position="318"/>
    </location>
</feature>
<accession>A0AAW0JYW5</accession>
<evidence type="ECO:0000313" key="3">
    <source>
        <dbReference type="EMBL" id="KAK7831434.1"/>
    </source>
</evidence>
<organism evidence="3 4">
    <name type="scientific">Quercus suber</name>
    <name type="common">Cork oak</name>
    <dbReference type="NCBI Taxonomy" id="58331"/>
    <lineage>
        <taxon>Eukaryota</taxon>
        <taxon>Viridiplantae</taxon>
        <taxon>Streptophyta</taxon>
        <taxon>Embryophyta</taxon>
        <taxon>Tracheophyta</taxon>
        <taxon>Spermatophyta</taxon>
        <taxon>Magnoliopsida</taxon>
        <taxon>eudicotyledons</taxon>
        <taxon>Gunneridae</taxon>
        <taxon>Pentapetalae</taxon>
        <taxon>rosids</taxon>
        <taxon>fabids</taxon>
        <taxon>Fagales</taxon>
        <taxon>Fagaceae</taxon>
        <taxon>Quercus</taxon>
    </lineage>
</organism>
<reference evidence="3 4" key="1">
    <citation type="journal article" date="2018" name="Sci. Data">
        <title>The draft genome sequence of cork oak.</title>
        <authorList>
            <person name="Ramos A.M."/>
            <person name="Usie A."/>
            <person name="Barbosa P."/>
            <person name="Barros P.M."/>
            <person name="Capote T."/>
            <person name="Chaves I."/>
            <person name="Simoes F."/>
            <person name="Abreu I."/>
            <person name="Carrasquinho I."/>
            <person name="Faro C."/>
            <person name="Guimaraes J.B."/>
            <person name="Mendonca D."/>
            <person name="Nobrega F."/>
            <person name="Rodrigues L."/>
            <person name="Saibo N.J.M."/>
            <person name="Varela M.C."/>
            <person name="Egas C."/>
            <person name="Matos J."/>
            <person name="Miguel C.M."/>
            <person name="Oliveira M.M."/>
            <person name="Ricardo C.P."/>
            <person name="Goncalves S."/>
        </authorList>
    </citation>
    <scope>NUCLEOTIDE SEQUENCE [LARGE SCALE GENOMIC DNA]</scope>
    <source>
        <strain evidence="4">cv. HL8</strain>
    </source>
</reference>
<dbReference type="InterPro" id="IPR022229">
    <property type="entry name" value="TPPII_Ig-like-2"/>
</dbReference>
<sequence>MPGSSFGESSGDDNGRLSNFKLNESTFLASLMPKKEIAADRFIESHPHFDGRGVLIAIFDSGVDPAAAGLQVTSDGKPKILDVIDCYKFKLEDAAEVKPQIPLLNNRVYDTKFESQFYMISDTNKNSTQGSLLLGAISYGKLSFSQQEEGRNPLKNPVSYQLSYIVPPNKPDEDKGKGSSSTGIKTVSERLEEEVRDAKIKVLSSLKQDSDEERSEWKKLSVSLKVIDSANEVVDSIDREELAKFLSLKSDPEDEEAEKNKKKIEITRDQLAEALYQKGLALADIESLKSKEASSLASSKDLEITRDQSQPEAGVQPDLFEENFKELKKVLI</sequence>
<dbReference type="Gene3D" id="1.25.40.710">
    <property type="match status" value="1"/>
</dbReference>
<comment type="caution">
    <text evidence="3">The sequence shown here is derived from an EMBL/GenBank/DDBJ whole genome shotgun (WGS) entry which is preliminary data.</text>
</comment>
<dbReference type="EMBL" id="PKMF04000445">
    <property type="protein sequence ID" value="KAK7831434.1"/>
    <property type="molecule type" value="Genomic_DNA"/>
</dbReference>
<gene>
    <name evidence="3" type="primary">TPP2_0</name>
    <name evidence="3" type="ORF">CFP56_027460</name>
</gene>
<dbReference type="InterPro" id="IPR046939">
    <property type="entry name" value="TPPII_C_sf"/>
</dbReference>
<dbReference type="AlphaFoldDB" id="A0AAW0JYW5"/>
<protein>
    <submittedName>
        <fullName evidence="3">Tripeptidyl-peptidase 2</fullName>
    </submittedName>
</protein>
<dbReference type="Pfam" id="PF12580">
    <property type="entry name" value="TPPII"/>
    <property type="match status" value="1"/>
</dbReference>
<dbReference type="Proteomes" id="UP000237347">
    <property type="component" value="Unassembled WGS sequence"/>
</dbReference>
<evidence type="ECO:0000256" key="1">
    <source>
        <dbReference type="SAM" id="MobiDB-lite"/>
    </source>
</evidence>
<dbReference type="Gene3D" id="3.40.50.200">
    <property type="entry name" value="Peptidase S8/S53 domain"/>
    <property type="match status" value="1"/>
</dbReference>
<name>A0AAW0JYW5_QUESU</name>
<evidence type="ECO:0000313" key="4">
    <source>
        <dbReference type="Proteomes" id="UP000237347"/>
    </source>
</evidence>
<keyword evidence="4" id="KW-1185">Reference proteome</keyword>
<proteinExistence type="predicted"/>
<dbReference type="GO" id="GO:0006508">
    <property type="term" value="P:proteolysis"/>
    <property type="evidence" value="ECO:0007669"/>
    <property type="project" value="InterPro"/>
</dbReference>